<proteinExistence type="predicted"/>
<dbReference type="PANTHER" id="PTHR24421">
    <property type="entry name" value="NITRATE/NITRITE SENSOR PROTEIN NARX-RELATED"/>
    <property type="match status" value="1"/>
</dbReference>
<evidence type="ECO:0000256" key="3">
    <source>
        <dbReference type="ARBA" id="ARBA00022553"/>
    </source>
</evidence>
<evidence type="ECO:0000259" key="10">
    <source>
        <dbReference type="Pfam" id="PF02518"/>
    </source>
</evidence>
<keyword evidence="8" id="KW-0902">Two-component regulatory system</keyword>
<feature type="transmembrane region" description="Helical" evidence="9">
    <location>
        <begin position="58"/>
        <end position="77"/>
    </location>
</feature>
<keyword evidence="6 12" id="KW-0418">Kinase</keyword>
<sequence>MRNPPWSEASLGVAFVVLAVYTAVAIGVSWGGTYWVFDAAAGAALAGCAMVRRRHLRAAAGAGLAVAAVAILVAWAAELPREPGPVAVLALGVLVADAVRTLPSGSAGAVALGGLAVVGGSIAAGGVGAMPVLNALGWVAAVGIGFALRAADDRRRATLEAIRREERLELARELHDVVAHHVTGIVVQAQAAQLATRRNDALAPLGPSLAEIEEAGSEALAAMRRVVGVLRNTSDAAPTTAGSEDLTALLDRFESRHGSIVERQVPDELPGRPPEVASTAYRIVQEALTNVSRHAPNARSVGVRITTEDRQLIVEVTDDAPYGATRYHRPGYGLAGMRERVESLGGTLSAGPRDGSGWAVRANLPVPL</sequence>
<evidence type="ECO:0000259" key="11">
    <source>
        <dbReference type="Pfam" id="PF07730"/>
    </source>
</evidence>
<dbReference type="OrthoDB" id="227596at2"/>
<dbReference type="GO" id="GO:0046983">
    <property type="term" value="F:protein dimerization activity"/>
    <property type="evidence" value="ECO:0007669"/>
    <property type="project" value="InterPro"/>
</dbReference>
<keyword evidence="5" id="KW-0547">Nucleotide-binding</keyword>
<feature type="domain" description="Histidine kinase/HSP90-like ATPase" evidence="10">
    <location>
        <begin position="278"/>
        <end position="367"/>
    </location>
</feature>
<keyword evidence="9" id="KW-0812">Transmembrane</keyword>
<keyword evidence="9" id="KW-1133">Transmembrane helix</keyword>
<evidence type="ECO:0000256" key="4">
    <source>
        <dbReference type="ARBA" id="ARBA00022679"/>
    </source>
</evidence>
<dbReference type="Gene3D" id="1.20.5.1930">
    <property type="match status" value="1"/>
</dbReference>
<protein>
    <recommendedName>
        <fullName evidence="2">histidine kinase</fullName>
        <ecNumber evidence="2">2.7.13.3</ecNumber>
    </recommendedName>
</protein>
<dbReference type="STRING" id="134849.SAMN05443668_105358"/>
<reference evidence="12 13" key="1">
    <citation type="submission" date="2016-11" db="EMBL/GenBank/DDBJ databases">
        <authorList>
            <person name="Jaros S."/>
            <person name="Januszkiewicz K."/>
            <person name="Wedrychowicz H."/>
        </authorList>
    </citation>
    <scope>NUCLEOTIDE SEQUENCE [LARGE SCALE GENOMIC DNA]</scope>
    <source>
        <strain evidence="12 13">DSM 46144</strain>
    </source>
</reference>
<dbReference type="GO" id="GO:0016020">
    <property type="term" value="C:membrane"/>
    <property type="evidence" value="ECO:0007669"/>
    <property type="project" value="InterPro"/>
</dbReference>
<dbReference type="Pfam" id="PF07730">
    <property type="entry name" value="HisKA_3"/>
    <property type="match status" value="1"/>
</dbReference>
<dbReference type="AlphaFoldDB" id="A0A1M7QTZ9"/>
<dbReference type="GO" id="GO:0000155">
    <property type="term" value="F:phosphorelay sensor kinase activity"/>
    <property type="evidence" value="ECO:0007669"/>
    <property type="project" value="InterPro"/>
</dbReference>
<dbReference type="Proteomes" id="UP000184440">
    <property type="component" value="Unassembled WGS sequence"/>
</dbReference>
<evidence type="ECO:0000256" key="1">
    <source>
        <dbReference type="ARBA" id="ARBA00000085"/>
    </source>
</evidence>
<accession>A0A1M7QTZ9</accession>
<dbReference type="EMBL" id="FRCS01000005">
    <property type="protein sequence ID" value="SHN35138.1"/>
    <property type="molecule type" value="Genomic_DNA"/>
</dbReference>
<dbReference type="EC" id="2.7.13.3" evidence="2"/>
<evidence type="ECO:0000313" key="13">
    <source>
        <dbReference type="Proteomes" id="UP000184440"/>
    </source>
</evidence>
<gene>
    <name evidence="12" type="ORF">SAMN05443668_105358</name>
</gene>
<feature type="domain" description="Signal transduction histidine kinase subgroup 3 dimerisation and phosphoacceptor" evidence="11">
    <location>
        <begin position="166"/>
        <end position="233"/>
    </location>
</feature>
<evidence type="ECO:0000313" key="12">
    <source>
        <dbReference type="EMBL" id="SHN35138.1"/>
    </source>
</evidence>
<keyword evidence="7" id="KW-0067">ATP-binding</keyword>
<dbReference type="Gene3D" id="3.30.565.10">
    <property type="entry name" value="Histidine kinase-like ATPase, C-terminal domain"/>
    <property type="match status" value="1"/>
</dbReference>
<dbReference type="InterPro" id="IPR050482">
    <property type="entry name" value="Sensor_HK_TwoCompSys"/>
</dbReference>
<evidence type="ECO:0000256" key="9">
    <source>
        <dbReference type="SAM" id="Phobius"/>
    </source>
</evidence>
<keyword evidence="4" id="KW-0808">Transferase</keyword>
<comment type="catalytic activity">
    <reaction evidence="1">
        <text>ATP + protein L-histidine = ADP + protein N-phospho-L-histidine.</text>
        <dbReference type="EC" id="2.7.13.3"/>
    </reaction>
</comment>
<name>A0A1M7QTZ9_9ACTN</name>
<dbReference type="RefSeq" id="WP_084741484.1">
    <property type="nucleotide sequence ID" value="NZ_FRCS01000005.1"/>
</dbReference>
<evidence type="ECO:0000256" key="8">
    <source>
        <dbReference type="ARBA" id="ARBA00023012"/>
    </source>
</evidence>
<evidence type="ECO:0000256" key="5">
    <source>
        <dbReference type="ARBA" id="ARBA00022741"/>
    </source>
</evidence>
<dbReference type="GO" id="GO:0005524">
    <property type="term" value="F:ATP binding"/>
    <property type="evidence" value="ECO:0007669"/>
    <property type="project" value="UniProtKB-KW"/>
</dbReference>
<dbReference type="Pfam" id="PF02518">
    <property type="entry name" value="HATPase_c"/>
    <property type="match status" value="1"/>
</dbReference>
<evidence type="ECO:0000256" key="7">
    <source>
        <dbReference type="ARBA" id="ARBA00022840"/>
    </source>
</evidence>
<dbReference type="InterPro" id="IPR003594">
    <property type="entry name" value="HATPase_dom"/>
</dbReference>
<keyword evidence="3" id="KW-0597">Phosphoprotein</keyword>
<evidence type="ECO:0000256" key="2">
    <source>
        <dbReference type="ARBA" id="ARBA00012438"/>
    </source>
</evidence>
<keyword evidence="13" id="KW-1185">Reference proteome</keyword>
<dbReference type="PANTHER" id="PTHR24421:SF10">
    <property type="entry name" value="NITRATE_NITRITE SENSOR PROTEIN NARQ"/>
    <property type="match status" value="1"/>
</dbReference>
<dbReference type="InterPro" id="IPR011712">
    <property type="entry name" value="Sig_transdc_His_kin_sub3_dim/P"/>
</dbReference>
<dbReference type="SUPFAM" id="SSF55874">
    <property type="entry name" value="ATPase domain of HSP90 chaperone/DNA topoisomerase II/histidine kinase"/>
    <property type="match status" value="1"/>
</dbReference>
<feature type="transmembrane region" description="Helical" evidence="9">
    <location>
        <begin position="135"/>
        <end position="151"/>
    </location>
</feature>
<organism evidence="12 13">
    <name type="scientific">Cryptosporangium aurantiacum</name>
    <dbReference type="NCBI Taxonomy" id="134849"/>
    <lineage>
        <taxon>Bacteria</taxon>
        <taxon>Bacillati</taxon>
        <taxon>Actinomycetota</taxon>
        <taxon>Actinomycetes</taxon>
        <taxon>Cryptosporangiales</taxon>
        <taxon>Cryptosporangiaceae</taxon>
        <taxon>Cryptosporangium</taxon>
    </lineage>
</organism>
<evidence type="ECO:0000256" key="6">
    <source>
        <dbReference type="ARBA" id="ARBA00022777"/>
    </source>
</evidence>
<keyword evidence="9" id="KW-0472">Membrane</keyword>
<dbReference type="CDD" id="cd16917">
    <property type="entry name" value="HATPase_UhpB-NarQ-NarX-like"/>
    <property type="match status" value="1"/>
</dbReference>
<dbReference type="InterPro" id="IPR036890">
    <property type="entry name" value="HATPase_C_sf"/>
</dbReference>